<protein>
    <submittedName>
        <fullName evidence="2">Uncharacterized protein</fullName>
    </submittedName>
</protein>
<feature type="region of interest" description="Disordered" evidence="1">
    <location>
        <begin position="1"/>
        <end position="26"/>
    </location>
</feature>
<sequence>MIKRKARRTSKPTPIKAKPITQQGFGHEIPPEPALVHIYFEQAGFPREAQRFLKAFTGTNWCGPQGKPYRNWKVLASAWIKKLTR</sequence>
<dbReference type="Proteomes" id="UP001596958">
    <property type="component" value="Unassembled WGS sequence"/>
</dbReference>
<feature type="compositionally biased region" description="Basic residues" evidence="1">
    <location>
        <begin position="1"/>
        <end position="10"/>
    </location>
</feature>
<accession>A0ABW2YSC1</accession>
<evidence type="ECO:0000256" key="1">
    <source>
        <dbReference type="SAM" id="MobiDB-lite"/>
    </source>
</evidence>
<reference evidence="3" key="1">
    <citation type="journal article" date="2019" name="Int. J. Syst. Evol. Microbiol.">
        <title>The Global Catalogue of Microorganisms (GCM) 10K type strain sequencing project: providing services to taxonomists for standard genome sequencing and annotation.</title>
        <authorList>
            <consortium name="The Broad Institute Genomics Platform"/>
            <consortium name="The Broad Institute Genome Sequencing Center for Infectious Disease"/>
            <person name="Wu L."/>
            <person name="Ma J."/>
        </authorList>
    </citation>
    <scope>NUCLEOTIDE SEQUENCE [LARGE SCALE GENOMIC DNA]</scope>
    <source>
        <strain evidence="3">CCUG 63418</strain>
    </source>
</reference>
<proteinExistence type="predicted"/>
<organism evidence="2 3">
    <name type="scientific">Mucilaginibacter calamicampi</name>
    <dbReference type="NCBI Taxonomy" id="1302352"/>
    <lineage>
        <taxon>Bacteria</taxon>
        <taxon>Pseudomonadati</taxon>
        <taxon>Bacteroidota</taxon>
        <taxon>Sphingobacteriia</taxon>
        <taxon>Sphingobacteriales</taxon>
        <taxon>Sphingobacteriaceae</taxon>
        <taxon>Mucilaginibacter</taxon>
    </lineage>
</organism>
<evidence type="ECO:0000313" key="3">
    <source>
        <dbReference type="Proteomes" id="UP001596958"/>
    </source>
</evidence>
<comment type="caution">
    <text evidence="2">The sequence shown here is derived from an EMBL/GenBank/DDBJ whole genome shotgun (WGS) entry which is preliminary data.</text>
</comment>
<dbReference type="RefSeq" id="WP_377097205.1">
    <property type="nucleotide sequence ID" value="NZ_JBHTHU010000001.1"/>
</dbReference>
<keyword evidence="3" id="KW-1185">Reference proteome</keyword>
<name>A0ABW2YSC1_9SPHI</name>
<gene>
    <name evidence="2" type="ORF">ACFQZS_03135</name>
</gene>
<evidence type="ECO:0000313" key="2">
    <source>
        <dbReference type="EMBL" id="MFD0749119.1"/>
    </source>
</evidence>
<dbReference type="EMBL" id="JBHTHU010000001">
    <property type="protein sequence ID" value="MFD0749119.1"/>
    <property type="molecule type" value="Genomic_DNA"/>
</dbReference>